<protein>
    <submittedName>
        <fullName evidence="2">Uncharacterized protein</fullName>
    </submittedName>
</protein>
<feature type="non-terminal residue" evidence="2">
    <location>
        <position position="173"/>
    </location>
</feature>
<name>F8P583_SERL9</name>
<sequence length="173" mass="18672">MEFCALFFTVLRATPYLLSISVRTNCRSVIIPPHSNALPSQVIPLLASYEGPPNLAGLFINGRPVTSVKLRPLIDTRTGVVYSSIPTAETTSSLSQLSSSSAPLQDLRIYGLTPGIEPFYAIRASLPELKCLDVALGYCDFQTGDDNILVSPESELDESSVPVPDCLTLENIV</sequence>
<accession>F8P583</accession>
<keyword evidence="1" id="KW-0732">Signal</keyword>
<dbReference type="KEGG" id="sla:SERLADRAFT_397119"/>
<dbReference type="HOGENOM" id="CLU_1551373_0_0_1"/>
<reference evidence="2" key="1">
    <citation type="submission" date="2011-04" db="EMBL/GenBank/DDBJ databases">
        <title>Evolution of plant cell wall degrading machinery underlies the functional diversity of forest fungi.</title>
        <authorList>
            <consortium name="US DOE Joint Genome Institute (JGI-PGF)"/>
            <person name="Eastwood D.C."/>
            <person name="Floudas D."/>
            <person name="Binder M."/>
            <person name="Majcherczyk A."/>
            <person name="Schneider P."/>
            <person name="Aerts A."/>
            <person name="Asiegbu F.O."/>
            <person name="Baker S.E."/>
            <person name="Barry K."/>
            <person name="Bendiksby M."/>
            <person name="Blumentritt M."/>
            <person name="Coutinho P.M."/>
            <person name="Cullen D."/>
            <person name="Cullen D."/>
            <person name="Gathman A."/>
            <person name="Goodell B."/>
            <person name="Henrissat B."/>
            <person name="Ihrmark K."/>
            <person name="Kauserud H."/>
            <person name="Kohler A."/>
            <person name="LaButti K."/>
            <person name="Lapidus A."/>
            <person name="Lavin J.L."/>
            <person name="Lee Y.-H."/>
            <person name="Lindquist E."/>
            <person name="Lilly W."/>
            <person name="Lucas S."/>
            <person name="Morin E."/>
            <person name="Murat C."/>
            <person name="Oguiza J.A."/>
            <person name="Park J."/>
            <person name="Pisabarro A.G."/>
            <person name="Riley R."/>
            <person name="Rosling A."/>
            <person name="Salamov A."/>
            <person name="Schmidt O."/>
            <person name="Schmutz J."/>
            <person name="Skrede I."/>
            <person name="Stenlid J."/>
            <person name="Wiebenga A."/>
            <person name="Xie X."/>
            <person name="Kues U."/>
            <person name="Hibbett D.S."/>
            <person name="Hoffmeister D."/>
            <person name="Hogberg N."/>
            <person name="Martin F."/>
            <person name="Grigoriev I.V."/>
            <person name="Watkinson S.C."/>
        </authorList>
    </citation>
    <scope>NUCLEOTIDE SEQUENCE</scope>
    <source>
        <strain evidence="2">S7.9</strain>
    </source>
</reference>
<dbReference type="EMBL" id="GL945438">
    <property type="protein sequence ID" value="EGO21770.1"/>
    <property type="molecule type" value="Genomic_DNA"/>
</dbReference>
<organism>
    <name type="scientific">Serpula lacrymans var. lacrymans (strain S7.9)</name>
    <name type="common">Dry rot fungus</name>
    <dbReference type="NCBI Taxonomy" id="578457"/>
    <lineage>
        <taxon>Eukaryota</taxon>
        <taxon>Fungi</taxon>
        <taxon>Dikarya</taxon>
        <taxon>Basidiomycota</taxon>
        <taxon>Agaricomycotina</taxon>
        <taxon>Agaricomycetes</taxon>
        <taxon>Agaricomycetidae</taxon>
        <taxon>Boletales</taxon>
        <taxon>Coniophorineae</taxon>
        <taxon>Serpulaceae</taxon>
        <taxon>Serpula</taxon>
    </lineage>
</organism>
<dbReference type="AlphaFoldDB" id="F8P583"/>
<evidence type="ECO:0000313" key="2">
    <source>
        <dbReference type="EMBL" id="EGO21770.1"/>
    </source>
</evidence>
<dbReference type="GeneID" id="18811800"/>
<proteinExistence type="predicted"/>
<dbReference type="Proteomes" id="UP000008064">
    <property type="component" value="Unassembled WGS sequence"/>
</dbReference>
<evidence type="ECO:0000256" key="1">
    <source>
        <dbReference type="SAM" id="SignalP"/>
    </source>
</evidence>
<gene>
    <name evidence="2" type="ORF">SERLADRAFT_397119</name>
</gene>
<feature type="chain" id="PRO_5003381858" evidence="1">
    <location>
        <begin position="20"/>
        <end position="173"/>
    </location>
</feature>
<dbReference type="RefSeq" id="XP_007321556.1">
    <property type="nucleotide sequence ID" value="XM_007321494.1"/>
</dbReference>
<dbReference type="OrthoDB" id="2998531at2759"/>
<feature type="signal peptide" evidence="1">
    <location>
        <begin position="1"/>
        <end position="19"/>
    </location>
</feature>